<dbReference type="Proteomes" id="UP001152087">
    <property type="component" value="Unassembled WGS sequence"/>
</dbReference>
<dbReference type="EMBL" id="JAOQAV010000430">
    <property type="protein sequence ID" value="KAJ4175594.1"/>
    <property type="molecule type" value="Genomic_DNA"/>
</dbReference>
<dbReference type="OrthoDB" id="5095728at2759"/>
<keyword evidence="3" id="KW-1185">Reference proteome</keyword>
<proteinExistence type="predicted"/>
<evidence type="ECO:0000256" key="1">
    <source>
        <dbReference type="SAM" id="MobiDB-lite"/>
    </source>
</evidence>
<dbReference type="AlphaFoldDB" id="A0A9W8QQ06"/>
<reference evidence="2" key="1">
    <citation type="submission" date="2022-09" db="EMBL/GenBank/DDBJ databases">
        <title>Fusarium specimens isolated from Avocado Roots.</title>
        <authorList>
            <person name="Stajich J."/>
            <person name="Roper C."/>
            <person name="Heimlech-Rivalta G."/>
        </authorList>
    </citation>
    <scope>NUCLEOTIDE SEQUENCE</scope>
    <source>
        <strain evidence="2">A02</strain>
    </source>
</reference>
<protein>
    <submittedName>
        <fullName evidence="2">Uncharacterized protein</fullName>
    </submittedName>
</protein>
<accession>A0A9W8QQ06</accession>
<gene>
    <name evidence="2" type="ORF">NW755_014847</name>
</gene>
<evidence type="ECO:0000313" key="2">
    <source>
        <dbReference type="EMBL" id="KAJ4175594.1"/>
    </source>
</evidence>
<organism evidence="2 3">
    <name type="scientific">Fusarium falciforme</name>
    <dbReference type="NCBI Taxonomy" id="195108"/>
    <lineage>
        <taxon>Eukaryota</taxon>
        <taxon>Fungi</taxon>
        <taxon>Dikarya</taxon>
        <taxon>Ascomycota</taxon>
        <taxon>Pezizomycotina</taxon>
        <taxon>Sordariomycetes</taxon>
        <taxon>Hypocreomycetidae</taxon>
        <taxon>Hypocreales</taxon>
        <taxon>Nectriaceae</taxon>
        <taxon>Fusarium</taxon>
        <taxon>Fusarium solani species complex</taxon>
    </lineage>
</organism>
<name>A0A9W8QQ06_9HYPO</name>
<sequence length="393" mass="45037">MIAGGLQISRFDFLNQWNRMYAAAFKACHIYVGFEKSGIFPINPEVILGPLRRHAEQREKPLFPVKLNRDKVTPRRVKKQLSDRSVQRSISLLDTPTRKVIRHAEACIDISIMTQESLTNNLTLQKEHIRLEGRRTRSRRQIKGVKDGAFTIGELKRMVEARDREQQRLDSKRLTRKQNKFLQTLRDDGQPRLRGGAAVKAKREKAAAEAAAIASQESDRQRLIDESEREILENRRRLWIEADEEERDFYHRIWGRHVLEAIPESADYLADFDKAAALREAAASRDDIPEDILSVSSGDLTPLLPGNEEEDYDDIEVIMNPQIEAFTQAALTAGRGDYSHENSDQEEDLSRREDWGGFGYDRVPNNYSDDERVEACIVVAGMTIPVPQSRARD</sequence>
<comment type="caution">
    <text evidence="2">The sequence shown here is derived from an EMBL/GenBank/DDBJ whole genome shotgun (WGS) entry which is preliminary data.</text>
</comment>
<feature type="compositionally biased region" description="Basic and acidic residues" evidence="1">
    <location>
        <begin position="337"/>
        <end position="355"/>
    </location>
</feature>
<feature type="region of interest" description="Disordered" evidence="1">
    <location>
        <begin position="336"/>
        <end position="358"/>
    </location>
</feature>
<evidence type="ECO:0000313" key="3">
    <source>
        <dbReference type="Proteomes" id="UP001152087"/>
    </source>
</evidence>